<dbReference type="EC" id="2.1.1.72" evidence="1"/>
<keyword evidence="3 12" id="KW-0808">Transferase</keyword>
<dbReference type="InterPro" id="IPR025931">
    <property type="entry name" value="TaqI_C"/>
</dbReference>
<evidence type="ECO:0000259" key="9">
    <source>
        <dbReference type="Pfam" id="PF12950"/>
    </source>
</evidence>
<dbReference type="EMBL" id="FUWU01000098">
    <property type="protein sequence ID" value="SKA21539.1"/>
    <property type="molecule type" value="Genomic_DNA"/>
</dbReference>
<evidence type="ECO:0000256" key="2">
    <source>
        <dbReference type="ARBA" id="ARBA00022603"/>
    </source>
</evidence>
<dbReference type="PROSITE" id="PS00092">
    <property type="entry name" value="N6_MTASE"/>
    <property type="match status" value="1"/>
</dbReference>
<dbReference type="STRING" id="28122.SAMN02745108_02914"/>
<dbReference type="InterPro" id="IPR011639">
    <property type="entry name" value="MethylTrfase_TaqI-like_dom"/>
</dbReference>
<organism evidence="12 13">
    <name type="scientific">Fibrobacter intestinalis</name>
    <dbReference type="NCBI Taxonomy" id="28122"/>
    <lineage>
        <taxon>Bacteria</taxon>
        <taxon>Pseudomonadati</taxon>
        <taxon>Fibrobacterota</taxon>
        <taxon>Fibrobacteria</taxon>
        <taxon>Fibrobacterales</taxon>
        <taxon>Fibrobacteraceae</taxon>
        <taxon>Fibrobacter</taxon>
    </lineage>
</organism>
<dbReference type="GO" id="GO:0003677">
    <property type="term" value="F:DNA binding"/>
    <property type="evidence" value="ECO:0007669"/>
    <property type="project" value="UniProtKB-KW"/>
</dbReference>
<feature type="domain" description="DUF7149" evidence="10">
    <location>
        <begin position="3"/>
        <end position="146"/>
    </location>
</feature>
<keyword evidence="5" id="KW-0680">Restriction system</keyword>
<dbReference type="RefSeq" id="WP_078777530.1">
    <property type="nucleotide sequence ID" value="NZ_FUWU01000098.1"/>
</dbReference>
<dbReference type="InterPro" id="IPR002052">
    <property type="entry name" value="DNA_methylase_N6_adenine_CS"/>
</dbReference>
<evidence type="ECO:0000313" key="13">
    <source>
        <dbReference type="Proteomes" id="UP000190449"/>
    </source>
</evidence>
<evidence type="ECO:0000313" key="12">
    <source>
        <dbReference type="EMBL" id="SKA21539.1"/>
    </source>
</evidence>
<keyword evidence="4" id="KW-0949">S-adenosyl-L-methionine</keyword>
<evidence type="ECO:0000256" key="6">
    <source>
        <dbReference type="ARBA" id="ARBA00023125"/>
    </source>
</evidence>
<dbReference type="InterPro" id="IPR050953">
    <property type="entry name" value="N4_N6_ade-DNA_methylase"/>
</dbReference>
<name>A0A1T4RZT8_9BACT</name>
<dbReference type="InterPro" id="IPR055573">
    <property type="entry name" value="DUF7149"/>
</dbReference>
<dbReference type="Pfam" id="PF23653">
    <property type="entry name" value="DUF7149"/>
    <property type="match status" value="1"/>
</dbReference>
<keyword evidence="2 12" id="KW-0489">Methyltransferase</keyword>
<evidence type="ECO:0000256" key="7">
    <source>
        <dbReference type="ARBA" id="ARBA00047942"/>
    </source>
</evidence>
<evidence type="ECO:0000259" key="10">
    <source>
        <dbReference type="Pfam" id="PF23653"/>
    </source>
</evidence>
<dbReference type="InterPro" id="IPR056716">
    <property type="entry name" value="DUF7814"/>
</dbReference>
<dbReference type="GO" id="GO:0009307">
    <property type="term" value="P:DNA restriction-modification system"/>
    <property type="evidence" value="ECO:0007669"/>
    <property type="project" value="UniProtKB-KW"/>
</dbReference>
<dbReference type="SUPFAM" id="SSF116734">
    <property type="entry name" value="DNA methylase specificity domain"/>
    <property type="match status" value="1"/>
</dbReference>
<keyword evidence="6" id="KW-0238">DNA-binding</keyword>
<feature type="domain" description="Type II methyltransferase M.TaqI-like" evidence="8">
    <location>
        <begin position="521"/>
        <end position="774"/>
    </location>
</feature>
<dbReference type="InterPro" id="IPR029063">
    <property type="entry name" value="SAM-dependent_MTases_sf"/>
</dbReference>
<dbReference type="GO" id="GO:0032259">
    <property type="term" value="P:methylation"/>
    <property type="evidence" value="ECO:0007669"/>
    <property type="project" value="UniProtKB-KW"/>
</dbReference>
<evidence type="ECO:0000259" key="8">
    <source>
        <dbReference type="Pfam" id="PF07669"/>
    </source>
</evidence>
<dbReference type="Proteomes" id="UP000190449">
    <property type="component" value="Unassembled WGS sequence"/>
</dbReference>
<accession>A0A1T4RZT8</accession>
<dbReference type="PANTHER" id="PTHR33841">
    <property type="entry name" value="DNA METHYLTRANSFERASE YEEA-RELATED"/>
    <property type="match status" value="1"/>
</dbReference>
<feature type="domain" description="TaqI-like C-terminal specificity" evidence="9">
    <location>
        <begin position="895"/>
        <end position="1010"/>
    </location>
</feature>
<dbReference type="Gene3D" id="3.40.50.150">
    <property type="entry name" value="Vaccinia Virus protein VP39"/>
    <property type="match status" value="1"/>
</dbReference>
<dbReference type="Pfam" id="PF12950">
    <property type="entry name" value="TaqI_C"/>
    <property type="match status" value="1"/>
</dbReference>
<comment type="catalytic activity">
    <reaction evidence="7">
        <text>a 2'-deoxyadenosine in DNA + S-adenosyl-L-methionine = an N(6)-methyl-2'-deoxyadenosine in DNA + S-adenosyl-L-homocysteine + H(+)</text>
        <dbReference type="Rhea" id="RHEA:15197"/>
        <dbReference type="Rhea" id="RHEA-COMP:12418"/>
        <dbReference type="Rhea" id="RHEA-COMP:12419"/>
        <dbReference type="ChEBI" id="CHEBI:15378"/>
        <dbReference type="ChEBI" id="CHEBI:57856"/>
        <dbReference type="ChEBI" id="CHEBI:59789"/>
        <dbReference type="ChEBI" id="CHEBI:90615"/>
        <dbReference type="ChEBI" id="CHEBI:90616"/>
        <dbReference type="EC" id="2.1.1.72"/>
    </reaction>
</comment>
<dbReference type="GO" id="GO:0009007">
    <property type="term" value="F:site-specific DNA-methyltransferase (adenine-specific) activity"/>
    <property type="evidence" value="ECO:0007669"/>
    <property type="project" value="UniProtKB-EC"/>
</dbReference>
<feature type="domain" description="DUF7814" evidence="11">
    <location>
        <begin position="147"/>
        <end position="359"/>
    </location>
</feature>
<evidence type="ECO:0000256" key="3">
    <source>
        <dbReference type="ARBA" id="ARBA00022679"/>
    </source>
</evidence>
<sequence length="1149" mass="131411">MLEYIRFGNREIKYLAITNFDEWYFFDVKDFVRYFASKSNPVYEQFQKFEANQMSGNKTSDFYNDIARPAIDDFLKTCDINVVRFSLADVAIQAHDNDDKRVIASDSEAIHSGSSAKAGVNGEKQLLPLYKFLSPETLLAKPFANDSNSLNKNFYAELLHIIGLEEVKDGGKKIISRKKPANRDKASLLESAIYQLEMDIPDEARCESMALRLCITWVNRLLFLKLVESQILIYQKGDAAYRFMSIDKIQNFDELNIFFFKVLGKKIEARDKAILERYPNVPYLNSSLFEPTEDEDKLKIRGIPDAPMEIFNRTVLKDERGKRAKCSMHNLEYIFRFLDAYDFASDSQGGVTSTSKTLINASVLGLIFEKINGYKDGSFFTPGFITDYMARDVLERCVVQKFNETKNWNCKNLDEVSEKIDDVEEANKIVDDIRIADIAVGSGHFLVSALNRMLAIKSQLNIFRDVHGKRIKRMDLELKVDNDELSVVDDEGEPFEYKPGNPERQRIQEALFHEKRNIIENCLFGVDLNPNSANICRLRLWIELLKNAYYTEESGFTRLETLPNIDINIKVGDSLLSKYPVQNGRVIADYLTHDERADRKKDSLKNALVEYRNCVQEYKAGGTQNSKIALRQKIASLKSRMVEEGVLEMFEEYANKTDDTIDFSNSLEWMFEFPEILDDQGRFVGFDAVIGNPPYIQLQANNGLLGSLYEQRNYSTFFKQGDLYCLFMERAYALLKNNGQFGFINPNTWLQSISFSPVRLFLTSYFRWNKIILTHKVFAEATVDTHCLLFTKSKEQCDCSISRIDADGKITPLHTIKKEGISQTERIINIEINQDSLLLIKKIEASSKPLTEYLDIYNGVKPFEKGKGTPPQTKQIVEEKPYVRDGDKPDENWSPLMRGSLMHRYTNLWNDNYWILYGKWLAAPRDKKIFEAPEKIIVRQTGDSIIATIIDAGVICRDNLHICIAKSESLNLKYILGVLNSKLIDFFYTFINPEKGEALAQVKKTHVEALRIPDATEQQQKEISYLVEKALILRKEKVDADIASIAMEIDKKVYAIFNLSPEEIAIIENMISDACNMFTTTLAFPFTYDEISTFCNDKAFIITENANAQKDISAKCHPERSASVVEGSGAEMPANVIAREAKNPVQVPS</sequence>
<dbReference type="PRINTS" id="PR00507">
    <property type="entry name" value="N12N6MTFRASE"/>
</dbReference>
<proteinExistence type="predicted"/>
<evidence type="ECO:0000256" key="5">
    <source>
        <dbReference type="ARBA" id="ARBA00022747"/>
    </source>
</evidence>
<dbReference type="SUPFAM" id="SSF53335">
    <property type="entry name" value="S-adenosyl-L-methionine-dependent methyltransferases"/>
    <property type="match status" value="1"/>
</dbReference>
<dbReference type="Pfam" id="PF25120">
    <property type="entry name" value="DUF7814"/>
    <property type="match status" value="1"/>
</dbReference>
<gene>
    <name evidence="12" type="ORF">SAMN02745108_02914</name>
</gene>
<evidence type="ECO:0000256" key="1">
    <source>
        <dbReference type="ARBA" id="ARBA00011900"/>
    </source>
</evidence>
<dbReference type="Pfam" id="PF07669">
    <property type="entry name" value="Eco57I"/>
    <property type="match status" value="1"/>
</dbReference>
<reference evidence="12 13" key="1">
    <citation type="submission" date="2017-02" db="EMBL/GenBank/DDBJ databases">
        <authorList>
            <person name="Peterson S.W."/>
        </authorList>
    </citation>
    <scope>NUCLEOTIDE SEQUENCE [LARGE SCALE GENOMIC DNA]</scope>
    <source>
        <strain evidence="12 13">ATCC 43854</strain>
    </source>
</reference>
<evidence type="ECO:0000259" key="11">
    <source>
        <dbReference type="Pfam" id="PF25120"/>
    </source>
</evidence>
<evidence type="ECO:0000256" key="4">
    <source>
        <dbReference type="ARBA" id="ARBA00022691"/>
    </source>
</evidence>
<dbReference type="PANTHER" id="PTHR33841:SF1">
    <property type="entry name" value="DNA METHYLTRANSFERASE A"/>
    <property type="match status" value="1"/>
</dbReference>
<protein>
    <recommendedName>
        <fullName evidence="1">site-specific DNA-methyltransferase (adenine-specific)</fullName>
        <ecNumber evidence="1">2.1.1.72</ecNumber>
    </recommendedName>
</protein>
<dbReference type="AlphaFoldDB" id="A0A1T4RZT8"/>